<dbReference type="PANTHER" id="PTHR15323:SF6">
    <property type="entry name" value="CELL DIVISION CYCLE PROTEIN 123 HOMOLOG"/>
    <property type="match status" value="1"/>
</dbReference>
<evidence type="ECO:0008006" key="4">
    <source>
        <dbReference type="Google" id="ProtNLM"/>
    </source>
</evidence>
<evidence type="ECO:0000313" key="3">
    <source>
        <dbReference type="Proteomes" id="UP000823046"/>
    </source>
</evidence>
<dbReference type="InterPro" id="IPR009772">
    <property type="entry name" value="CDC123"/>
</dbReference>
<accession>A0ABQ7J6X3</accession>
<dbReference type="Proteomes" id="UP000823046">
    <property type="component" value="Unassembled WGS sequence"/>
</dbReference>
<organism evidence="2 3">
    <name type="scientific">Cardiosporidium cionae</name>
    <dbReference type="NCBI Taxonomy" id="476202"/>
    <lineage>
        <taxon>Eukaryota</taxon>
        <taxon>Sar</taxon>
        <taxon>Alveolata</taxon>
        <taxon>Apicomplexa</taxon>
        <taxon>Aconoidasida</taxon>
        <taxon>Nephromycida</taxon>
        <taxon>Cardiosporidium</taxon>
    </lineage>
</organism>
<name>A0ABQ7J6X3_9APIC</name>
<protein>
    <recommendedName>
        <fullName evidence="4">Cell division cycle protein 123</fullName>
    </recommendedName>
</protein>
<keyword evidence="3" id="KW-1185">Reference proteome</keyword>
<proteinExistence type="inferred from homology"/>
<comment type="caution">
    <text evidence="2">The sequence shown here is derived from an EMBL/GenBank/DDBJ whole genome shotgun (WGS) entry which is preliminary data.</text>
</comment>
<dbReference type="PANTHER" id="PTHR15323">
    <property type="entry name" value="D123 PROTEIN"/>
    <property type="match status" value="1"/>
</dbReference>
<evidence type="ECO:0000313" key="2">
    <source>
        <dbReference type="EMBL" id="KAF8819740.1"/>
    </source>
</evidence>
<sequence>MLSMSSASSSGKICLHPEIAYAIAGTQASEKASNIMELEKIDLPSPLRVEESIQEKTDYGYITFKITNDCADTSAMLHGELKGLSDASVEITGIHNFPRSLFGSTVSSKHISVARELENFLQFLWGPAEAMRSHEVLACQYPVWQPKLRKHTFRTRTLQLPNGFEKILLSDSIHLPSYILSSYITSKSEWDTDSSDSFEASLDSDEDATTETGYPLIYTPEFKALCDSIKKAIQELGGNVVLKLNWSSPKDAKWMLGSLQCTSASEVLLQLQSSAWIQHDLDKAFTGCQDLYASTNFPKVNYKLSLRKFVTLSEGMEFRSFVAWDTLIALCQRDVGGYFSFLQDRLFQAEIMNSIQSKFETVLRPSIELKRFVFDVYIHMQKGDITCRIVDLSPWGTTTDPLLFTWDELRTKAFLEKENVEFRYIKSEAGKQLKSEELQQLPQEMLDLSLTSCDDNAIDTFVKAAQKTTSNEDATLTEEISMHNESSTAV</sequence>
<evidence type="ECO:0000256" key="1">
    <source>
        <dbReference type="ARBA" id="ARBA00011047"/>
    </source>
</evidence>
<dbReference type="Pfam" id="PF07065">
    <property type="entry name" value="D123"/>
    <property type="match status" value="1"/>
</dbReference>
<comment type="similarity">
    <text evidence="1">Belongs to the CDC123 family.</text>
</comment>
<gene>
    <name evidence="2" type="ORF">IE077_004056</name>
</gene>
<reference evidence="2 3" key="1">
    <citation type="journal article" date="2020" name="bioRxiv">
        <title>Metabolic contributions of an alphaproteobacterial endosymbiont in the apicomplexan Cardiosporidium cionae.</title>
        <authorList>
            <person name="Hunter E.S."/>
            <person name="Paight C.J."/>
            <person name="Lane C.E."/>
        </authorList>
    </citation>
    <scope>NUCLEOTIDE SEQUENCE [LARGE SCALE GENOMIC DNA]</scope>
    <source>
        <strain evidence="2">ESH_2018</strain>
    </source>
</reference>
<dbReference type="EMBL" id="JADAQX010000619">
    <property type="protein sequence ID" value="KAF8819740.1"/>
    <property type="molecule type" value="Genomic_DNA"/>
</dbReference>